<keyword evidence="4" id="KW-0677">Repeat</keyword>
<dbReference type="PROSITE" id="PS50268">
    <property type="entry name" value="CADHERIN_2"/>
    <property type="match status" value="1"/>
</dbReference>
<comment type="caution">
    <text evidence="10">The sequence shown here is derived from an EMBL/GenBank/DDBJ whole genome shotgun (WGS) entry which is preliminary data.</text>
</comment>
<keyword evidence="8" id="KW-1133">Transmembrane helix</keyword>
<dbReference type="Gene3D" id="2.60.40.60">
    <property type="entry name" value="Cadherins"/>
    <property type="match status" value="1"/>
</dbReference>
<dbReference type="GO" id="GO:0005509">
    <property type="term" value="F:calcium ion binding"/>
    <property type="evidence" value="ECO:0007669"/>
    <property type="project" value="UniProtKB-UniRule"/>
</dbReference>
<dbReference type="InterPro" id="IPR002126">
    <property type="entry name" value="Cadherin-like_dom"/>
</dbReference>
<dbReference type="CDD" id="cd11304">
    <property type="entry name" value="Cadherin_repeat"/>
    <property type="match status" value="1"/>
</dbReference>
<organism evidence="10 11">
    <name type="scientific">Pinctada imbricata</name>
    <name type="common">Atlantic pearl-oyster</name>
    <name type="synonym">Pinctada martensii</name>
    <dbReference type="NCBI Taxonomy" id="66713"/>
    <lineage>
        <taxon>Eukaryota</taxon>
        <taxon>Metazoa</taxon>
        <taxon>Spiralia</taxon>
        <taxon>Lophotrochozoa</taxon>
        <taxon>Mollusca</taxon>
        <taxon>Bivalvia</taxon>
        <taxon>Autobranchia</taxon>
        <taxon>Pteriomorphia</taxon>
        <taxon>Pterioida</taxon>
        <taxon>Pterioidea</taxon>
        <taxon>Pteriidae</taxon>
        <taxon>Pinctada</taxon>
    </lineage>
</organism>
<dbReference type="AlphaFoldDB" id="A0AA88XLJ8"/>
<evidence type="ECO:0000256" key="4">
    <source>
        <dbReference type="ARBA" id="ARBA00022737"/>
    </source>
</evidence>
<reference evidence="10" key="1">
    <citation type="submission" date="2019-08" db="EMBL/GenBank/DDBJ databases">
        <title>The improved chromosome-level genome for the pearl oyster Pinctada fucata martensii using PacBio sequencing and Hi-C.</title>
        <authorList>
            <person name="Zheng Z."/>
        </authorList>
    </citation>
    <scope>NUCLEOTIDE SEQUENCE</scope>
    <source>
        <strain evidence="10">ZZ-2019</strain>
        <tissue evidence="10">Adductor muscle</tissue>
    </source>
</reference>
<evidence type="ECO:0000256" key="5">
    <source>
        <dbReference type="ARBA" id="ARBA00023157"/>
    </source>
</evidence>
<dbReference type="SUPFAM" id="SSF82895">
    <property type="entry name" value="TSP-1 type 1 repeat"/>
    <property type="match status" value="1"/>
</dbReference>
<feature type="region of interest" description="Disordered" evidence="7">
    <location>
        <begin position="505"/>
        <end position="524"/>
    </location>
</feature>
<dbReference type="GO" id="GO:0007156">
    <property type="term" value="P:homophilic cell adhesion via plasma membrane adhesion molecules"/>
    <property type="evidence" value="ECO:0007669"/>
    <property type="project" value="InterPro"/>
</dbReference>
<evidence type="ECO:0000256" key="8">
    <source>
        <dbReference type="SAM" id="Phobius"/>
    </source>
</evidence>
<dbReference type="FunFam" id="2.20.100.10:FF:000001">
    <property type="entry name" value="semaphorin-5A isoform X1"/>
    <property type="match status" value="1"/>
</dbReference>
<protein>
    <recommendedName>
        <fullName evidence="9">Cadherin domain-containing protein</fullName>
    </recommendedName>
</protein>
<dbReference type="InterPro" id="IPR052065">
    <property type="entry name" value="Compl_asym_regulator"/>
</dbReference>
<evidence type="ECO:0000256" key="3">
    <source>
        <dbReference type="ARBA" id="ARBA00022729"/>
    </source>
</evidence>
<dbReference type="Pfam" id="PF00090">
    <property type="entry name" value="TSP_1"/>
    <property type="match status" value="1"/>
</dbReference>
<dbReference type="InterPro" id="IPR015919">
    <property type="entry name" value="Cadherin-like_sf"/>
</dbReference>
<dbReference type="GO" id="GO:0016020">
    <property type="term" value="C:membrane"/>
    <property type="evidence" value="ECO:0007669"/>
    <property type="project" value="InterPro"/>
</dbReference>
<keyword evidence="8" id="KW-0472">Membrane</keyword>
<evidence type="ECO:0000256" key="1">
    <source>
        <dbReference type="ARBA" id="ARBA00004613"/>
    </source>
</evidence>
<keyword evidence="11" id="KW-1185">Reference proteome</keyword>
<evidence type="ECO:0000256" key="2">
    <source>
        <dbReference type="ARBA" id="ARBA00022525"/>
    </source>
</evidence>
<evidence type="ECO:0000256" key="7">
    <source>
        <dbReference type="SAM" id="MobiDB-lite"/>
    </source>
</evidence>
<feature type="domain" description="Cadherin" evidence="9">
    <location>
        <begin position="251"/>
        <end position="350"/>
    </location>
</feature>
<dbReference type="SMART" id="SM00209">
    <property type="entry name" value="TSP1"/>
    <property type="match status" value="1"/>
</dbReference>
<evidence type="ECO:0000313" key="11">
    <source>
        <dbReference type="Proteomes" id="UP001186944"/>
    </source>
</evidence>
<evidence type="ECO:0000259" key="9">
    <source>
        <dbReference type="PROSITE" id="PS50268"/>
    </source>
</evidence>
<dbReference type="EMBL" id="VSWD01000011">
    <property type="protein sequence ID" value="KAK3088069.1"/>
    <property type="molecule type" value="Genomic_DNA"/>
</dbReference>
<accession>A0AA88XLJ8</accession>
<dbReference type="InterPro" id="IPR036383">
    <property type="entry name" value="TSP1_rpt_sf"/>
</dbReference>
<dbReference type="Gene3D" id="2.20.100.10">
    <property type="entry name" value="Thrombospondin type-1 (TSP1) repeat"/>
    <property type="match status" value="1"/>
</dbReference>
<keyword evidence="8" id="KW-0812">Transmembrane</keyword>
<feature type="transmembrane region" description="Helical" evidence="8">
    <location>
        <begin position="469"/>
        <end position="494"/>
    </location>
</feature>
<keyword evidence="5" id="KW-1015">Disulfide bond</keyword>
<sequence>MFAVDGGWTDWTNYTDCSAECDGGMKSRTRTCTNPVPSGGGANCSGNDYQCASYCSGRVFDMSGAAVNPDHDIDSQTVANITPAVDSSKSGYIVFIRDTRFRTRCCGVISHWEFNATKSGEIRFSVWQQVTTTNYIMVGENVVTVTDQMTNQMYQYEVPSTERIAVIEGYRIGWYSVDFDIINYVNCPDTSNTMCSTGIWWWLRCPKNNVIIPYDMPYAGDTVVFSNTYKVRNYAFDIKIHGSDNTPPTFTSTGISLSMSDQTEVGTVLFVASFTDPDIGDTLSLSINGTSAAYFSIASNGTVNISSSLPHDTAGARETIHEILVVGEDSCYNSVTGTATVTTYNDVPELVYPNTASLQANDSSEQWLAGFNVTDAANDDIDCSISDTSPTNYISYFEIVKNTSKVFSVIKSKNMSIDYCVTSSLVVTIQCSDNVSAVSFHLSISVIPLSGDTSCPQDSSASTDGESDWLIPVAASIAAFAGLVAVIAATYSIIKWKMKRSSSTPVKNIRKNKNSKDSKSVRRRSVPVCAVEPYQMYPGFINKDPLGISKPPSFQSIKK</sequence>
<evidence type="ECO:0000256" key="6">
    <source>
        <dbReference type="PROSITE-ProRule" id="PRU00043"/>
    </source>
</evidence>
<dbReference type="PANTHER" id="PTHR22906:SF43">
    <property type="entry name" value="PROPERDIN"/>
    <property type="match status" value="1"/>
</dbReference>
<name>A0AA88XLJ8_PINIB</name>
<proteinExistence type="predicted"/>
<gene>
    <name evidence="10" type="ORF">FSP39_014276</name>
</gene>
<keyword evidence="3" id="KW-0732">Signal</keyword>
<dbReference type="InterPro" id="IPR000884">
    <property type="entry name" value="TSP1_rpt"/>
</dbReference>
<keyword evidence="6" id="KW-0106">Calcium</keyword>
<dbReference type="PANTHER" id="PTHR22906">
    <property type="entry name" value="PROPERDIN"/>
    <property type="match status" value="1"/>
</dbReference>
<evidence type="ECO:0000313" key="10">
    <source>
        <dbReference type="EMBL" id="KAK3088069.1"/>
    </source>
</evidence>
<dbReference type="Proteomes" id="UP001186944">
    <property type="component" value="Unassembled WGS sequence"/>
</dbReference>
<comment type="subcellular location">
    <subcellularLocation>
        <location evidence="1">Secreted</location>
    </subcellularLocation>
</comment>
<dbReference type="SUPFAM" id="SSF49313">
    <property type="entry name" value="Cadherin-like"/>
    <property type="match status" value="1"/>
</dbReference>
<dbReference type="PROSITE" id="PS50092">
    <property type="entry name" value="TSP1"/>
    <property type="match status" value="1"/>
</dbReference>
<keyword evidence="2" id="KW-0964">Secreted</keyword>